<name>A0A4C1ZNG7_EUMVA</name>
<dbReference type="EMBL" id="BGZK01002049">
    <property type="protein sequence ID" value="GBP90016.1"/>
    <property type="molecule type" value="Genomic_DNA"/>
</dbReference>
<accession>A0A4C1ZNG7</accession>
<organism evidence="2 3">
    <name type="scientific">Eumeta variegata</name>
    <name type="common">Bagworm moth</name>
    <name type="synonym">Eumeta japonica</name>
    <dbReference type="NCBI Taxonomy" id="151549"/>
    <lineage>
        <taxon>Eukaryota</taxon>
        <taxon>Metazoa</taxon>
        <taxon>Ecdysozoa</taxon>
        <taxon>Arthropoda</taxon>
        <taxon>Hexapoda</taxon>
        <taxon>Insecta</taxon>
        <taxon>Pterygota</taxon>
        <taxon>Neoptera</taxon>
        <taxon>Endopterygota</taxon>
        <taxon>Lepidoptera</taxon>
        <taxon>Glossata</taxon>
        <taxon>Ditrysia</taxon>
        <taxon>Tineoidea</taxon>
        <taxon>Psychidae</taxon>
        <taxon>Oiketicinae</taxon>
        <taxon>Eumeta</taxon>
    </lineage>
</organism>
<feature type="region of interest" description="Disordered" evidence="1">
    <location>
        <begin position="40"/>
        <end position="72"/>
    </location>
</feature>
<sequence>MSILHPRARTRQVGDYDSFTERSRLSCECRRRLTCTGRRLRESSRHGISPGPSRSVPVPLPAGSGLRRPGGDKVRLSTAAVRASGGSSSTFRGYGYSGWGRRLIVNRRSKSALGCDPAMSKNRFDASFMYFDKHGSEPCRVEKQQSLTRAMCSRKRFLSSVTPSIYRTVATEFSRSTFLSWGVPVDNKAADGREGGSIPTLVIKRGVVCEKRELDARTSGAVCRWCMRNTAGEGGALRDSCSD</sequence>
<keyword evidence="3" id="KW-1185">Reference proteome</keyword>
<evidence type="ECO:0000313" key="3">
    <source>
        <dbReference type="Proteomes" id="UP000299102"/>
    </source>
</evidence>
<protein>
    <submittedName>
        <fullName evidence="2">Uncharacterized protein</fullName>
    </submittedName>
</protein>
<evidence type="ECO:0000256" key="1">
    <source>
        <dbReference type="SAM" id="MobiDB-lite"/>
    </source>
</evidence>
<proteinExistence type="predicted"/>
<dbReference type="Proteomes" id="UP000299102">
    <property type="component" value="Unassembled WGS sequence"/>
</dbReference>
<evidence type="ECO:0000313" key="2">
    <source>
        <dbReference type="EMBL" id="GBP90016.1"/>
    </source>
</evidence>
<gene>
    <name evidence="2" type="ORF">EVAR_38922_1</name>
</gene>
<comment type="caution">
    <text evidence="2">The sequence shown here is derived from an EMBL/GenBank/DDBJ whole genome shotgun (WGS) entry which is preliminary data.</text>
</comment>
<dbReference type="AlphaFoldDB" id="A0A4C1ZNG7"/>
<reference evidence="2 3" key="1">
    <citation type="journal article" date="2019" name="Commun. Biol.">
        <title>The bagworm genome reveals a unique fibroin gene that provides high tensile strength.</title>
        <authorList>
            <person name="Kono N."/>
            <person name="Nakamura H."/>
            <person name="Ohtoshi R."/>
            <person name="Tomita M."/>
            <person name="Numata K."/>
            <person name="Arakawa K."/>
        </authorList>
    </citation>
    <scope>NUCLEOTIDE SEQUENCE [LARGE SCALE GENOMIC DNA]</scope>
</reference>